<protein>
    <submittedName>
        <fullName evidence="1">Uncharacterized protein</fullName>
    </submittedName>
</protein>
<reference evidence="1" key="1">
    <citation type="submission" date="2022-02" db="EMBL/GenBank/DDBJ databases">
        <title>Plant Genome Project.</title>
        <authorList>
            <person name="Zhang R.-G."/>
        </authorList>
    </citation>
    <scope>NUCLEOTIDE SEQUENCE</scope>
    <source>
        <strain evidence="1">AT1</strain>
    </source>
</reference>
<sequence>MGNVISSFVSGLGTVINELFGSPLDFLSGKSCSSICGSTWDFICYIENFCVAHLLKLAVVSVLLYIVLLFFYSLYKLGICQCVCRTLCKMAWASFATFFSIVEFGCTFLCHKLPKLKRRHRKHKRDIERFYTSSSNGEEEAAKDTRFRDCKPGKSLSRHWRDYRREHLRRSLRARSHRVIVGIRRNGFCVNKRNGAKYGNQGKNVHDIRVTRTSKFAQKRGDNKGSSRRMGRKK</sequence>
<name>A0ACC0NDC5_RHOML</name>
<keyword evidence="2" id="KW-1185">Reference proteome</keyword>
<dbReference type="Proteomes" id="UP001062846">
    <property type="component" value="Chromosome 6"/>
</dbReference>
<accession>A0ACC0NDC5</accession>
<dbReference type="EMBL" id="CM046393">
    <property type="protein sequence ID" value="KAI8551011.1"/>
    <property type="molecule type" value="Genomic_DNA"/>
</dbReference>
<organism evidence="1 2">
    <name type="scientific">Rhododendron molle</name>
    <name type="common">Chinese azalea</name>
    <name type="synonym">Azalea mollis</name>
    <dbReference type="NCBI Taxonomy" id="49168"/>
    <lineage>
        <taxon>Eukaryota</taxon>
        <taxon>Viridiplantae</taxon>
        <taxon>Streptophyta</taxon>
        <taxon>Embryophyta</taxon>
        <taxon>Tracheophyta</taxon>
        <taxon>Spermatophyta</taxon>
        <taxon>Magnoliopsida</taxon>
        <taxon>eudicotyledons</taxon>
        <taxon>Gunneridae</taxon>
        <taxon>Pentapetalae</taxon>
        <taxon>asterids</taxon>
        <taxon>Ericales</taxon>
        <taxon>Ericaceae</taxon>
        <taxon>Ericoideae</taxon>
        <taxon>Rhodoreae</taxon>
        <taxon>Rhododendron</taxon>
    </lineage>
</organism>
<comment type="caution">
    <text evidence="1">The sequence shown here is derived from an EMBL/GenBank/DDBJ whole genome shotgun (WGS) entry which is preliminary data.</text>
</comment>
<evidence type="ECO:0000313" key="1">
    <source>
        <dbReference type="EMBL" id="KAI8551011.1"/>
    </source>
</evidence>
<evidence type="ECO:0000313" key="2">
    <source>
        <dbReference type="Proteomes" id="UP001062846"/>
    </source>
</evidence>
<proteinExistence type="predicted"/>
<gene>
    <name evidence="1" type="ORF">RHMOL_Rhmol06G0151600</name>
</gene>